<dbReference type="AlphaFoldDB" id="A0A081BKS8"/>
<dbReference type="InterPro" id="IPR026409">
    <property type="entry name" value="Firmicu_CTERM"/>
</dbReference>
<reference evidence="2" key="1">
    <citation type="journal article" date="2014" name="Genome Announc.">
        <title>Draft Genome Sequence of Lactobacillus oryzae Strain SG293T.</title>
        <authorList>
            <person name="Tanizawa Y."/>
            <person name="Fujisawa T."/>
            <person name="Mochizuki T."/>
            <person name="Kaminuma E."/>
            <person name="Nakamura Y."/>
            <person name="Tohno M."/>
        </authorList>
    </citation>
    <scope>NUCLEOTIDE SEQUENCE [LARGE SCALE GENOMIC DNA]</scope>
    <source>
        <strain evidence="2">SG293</strain>
    </source>
</reference>
<evidence type="ECO:0000256" key="1">
    <source>
        <dbReference type="SAM" id="Phobius"/>
    </source>
</evidence>
<dbReference type="NCBIfam" id="TIGR04145">
    <property type="entry name" value="Firmicu_CTERM"/>
    <property type="match status" value="1"/>
</dbReference>
<accession>A0A081BKS8</accession>
<proteinExistence type="predicted"/>
<dbReference type="EMBL" id="BBJM01000044">
    <property type="protein sequence ID" value="GAK48646.1"/>
    <property type="molecule type" value="Genomic_DNA"/>
</dbReference>
<dbReference type="eggNOG" id="ENOG50325XR">
    <property type="taxonomic scope" value="Bacteria"/>
</dbReference>
<gene>
    <name evidence="2" type="ORF">LOSG293_440030</name>
</gene>
<dbReference type="Proteomes" id="UP000028700">
    <property type="component" value="Unassembled WGS sequence"/>
</dbReference>
<organism evidence="2 3">
    <name type="scientific">Secundilactobacillus oryzae JCM 18671</name>
    <dbReference type="NCBI Taxonomy" id="1291743"/>
    <lineage>
        <taxon>Bacteria</taxon>
        <taxon>Bacillati</taxon>
        <taxon>Bacillota</taxon>
        <taxon>Bacilli</taxon>
        <taxon>Lactobacillales</taxon>
        <taxon>Lactobacillaceae</taxon>
        <taxon>Secundilactobacillus</taxon>
    </lineage>
</organism>
<keyword evidence="1" id="KW-1133">Transmembrane helix</keyword>
<evidence type="ECO:0000313" key="3">
    <source>
        <dbReference type="Proteomes" id="UP000028700"/>
    </source>
</evidence>
<dbReference type="CDD" id="cd00241">
    <property type="entry name" value="DOMON_like"/>
    <property type="match status" value="1"/>
</dbReference>
<comment type="caution">
    <text evidence="2">The sequence shown here is derived from an EMBL/GenBank/DDBJ whole genome shotgun (WGS) entry which is preliminary data.</text>
</comment>
<name>A0A081BKS8_9LACO</name>
<dbReference type="OrthoDB" id="2067260at2"/>
<feature type="transmembrane region" description="Helical" evidence="1">
    <location>
        <begin position="123"/>
        <end position="145"/>
    </location>
</feature>
<evidence type="ECO:0000313" key="2">
    <source>
        <dbReference type="EMBL" id="GAK48646.1"/>
    </source>
</evidence>
<protein>
    <submittedName>
        <fullName evidence="2">Uncharacterized protein</fullName>
    </submittedName>
</protein>
<keyword evidence="1" id="KW-0472">Membrane</keyword>
<keyword evidence="3" id="KW-1185">Reference proteome</keyword>
<keyword evidence="1" id="KW-0812">Transmembrane</keyword>
<dbReference type="STRING" id="1291743.LOSG293_440030"/>
<sequence length="155" mass="16248">MSPKLQGGFTNFLATGYELTVGGKRYYLTFNNYSTVTLEVGQKQAVAMNIYGADGSNVSLSNQAYVGRQVIEQEMGDGSKVDGSGYVLECTIPINALSGVSDTSGQTIAMSNNNLWSGSVEAAGGNTGAIILVGIGFVIAVGSVWKFSSIRKKRG</sequence>